<dbReference type="InterPro" id="IPR050232">
    <property type="entry name" value="FBL13/AtMIF1-like"/>
</dbReference>
<name>A0AAD4SKH4_9MAGN</name>
<dbReference type="InterPro" id="IPR006566">
    <property type="entry name" value="FBD"/>
</dbReference>
<gene>
    <name evidence="2" type="ORF">MKW98_014106</name>
</gene>
<evidence type="ECO:0000313" key="3">
    <source>
        <dbReference type="Proteomes" id="UP001202328"/>
    </source>
</evidence>
<accession>A0AAD4SKH4</accession>
<sequence length="167" mass="19422">ALSCVKDLKNHLPTFHHLKQLNVEREASTDEALFALLQSAPNLESLEFNEFISMYKRYGIEQDDGEDHDNHVNDDDGLDLDRMTTGCFLVHLKSFCFKVFSGQPREMCWLKLILKNAEVLERMTVYYSPCTHYPNVKREEEFMQEYPSLFAASENCEFQIGSMDCPH</sequence>
<dbReference type="SMART" id="SM00579">
    <property type="entry name" value="FBD"/>
    <property type="match status" value="1"/>
</dbReference>
<evidence type="ECO:0000313" key="2">
    <source>
        <dbReference type="EMBL" id="KAI3909689.1"/>
    </source>
</evidence>
<dbReference type="Pfam" id="PF08387">
    <property type="entry name" value="FBD"/>
    <property type="match status" value="1"/>
</dbReference>
<proteinExistence type="predicted"/>
<reference evidence="2" key="1">
    <citation type="submission" date="2022-04" db="EMBL/GenBank/DDBJ databases">
        <title>A functionally conserved STORR gene fusion in Papaver species that diverged 16.8 million years ago.</title>
        <authorList>
            <person name="Catania T."/>
        </authorList>
    </citation>
    <scope>NUCLEOTIDE SEQUENCE</scope>
    <source>
        <strain evidence="2">S-188037</strain>
    </source>
</reference>
<keyword evidence="3" id="KW-1185">Reference proteome</keyword>
<protein>
    <recommendedName>
        <fullName evidence="1">FBD domain-containing protein</fullName>
    </recommendedName>
</protein>
<organism evidence="2 3">
    <name type="scientific">Papaver atlanticum</name>
    <dbReference type="NCBI Taxonomy" id="357466"/>
    <lineage>
        <taxon>Eukaryota</taxon>
        <taxon>Viridiplantae</taxon>
        <taxon>Streptophyta</taxon>
        <taxon>Embryophyta</taxon>
        <taxon>Tracheophyta</taxon>
        <taxon>Spermatophyta</taxon>
        <taxon>Magnoliopsida</taxon>
        <taxon>Ranunculales</taxon>
        <taxon>Papaveraceae</taxon>
        <taxon>Papaveroideae</taxon>
        <taxon>Papaver</taxon>
    </lineage>
</organism>
<feature type="domain" description="FBD" evidence="1">
    <location>
        <begin position="86"/>
        <end position="161"/>
    </location>
</feature>
<dbReference type="EMBL" id="JAJJMB010010315">
    <property type="protein sequence ID" value="KAI3909689.1"/>
    <property type="molecule type" value="Genomic_DNA"/>
</dbReference>
<dbReference type="AlphaFoldDB" id="A0AAD4SKH4"/>
<dbReference type="Proteomes" id="UP001202328">
    <property type="component" value="Unassembled WGS sequence"/>
</dbReference>
<evidence type="ECO:0000259" key="1">
    <source>
        <dbReference type="SMART" id="SM00579"/>
    </source>
</evidence>
<feature type="non-terminal residue" evidence="2">
    <location>
        <position position="1"/>
    </location>
</feature>
<dbReference type="PANTHER" id="PTHR31900">
    <property type="entry name" value="F-BOX/RNI SUPERFAMILY PROTEIN-RELATED"/>
    <property type="match status" value="1"/>
</dbReference>
<comment type="caution">
    <text evidence="2">The sequence shown here is derived from an EMBL/GenBank/DDBJ whole genome shotgun (WGS) entry which is preliminary data.</text>
</comment>
<dbReference type="PANTHER" id="PTHR31900:SF30">
    <property type="entry name" value="SUPERFAMILY PROTEIN, PUTATIVE-RELATED"/>
    <property type="match status" value="1"/>
</dbReference>